<comment type="function">
    <text evidence="12">Catalyzes the oxidation of L-aspartate to iminoaspartate.</text>
</comment>
<dbReference type="Gene3D" id="3.90.700.10">
    <property type="entry name" value="Succinate dehydrogenase/fumarate reductase flavoprotein, catalytic domain"/>
    <property type="match status" value="1"/>
</dbReference>
<dbReference type="Gene3D" id="1.20.58.100">
    <property type="entry name" value="Fumarate reductase/succinate dehydrogenase flavoprotein-like, C-terminal domain"/>
    <property type="match status" value="1"/>
</dbReference>
<evidence type="ECO:0000256" key="10">
    <source>
        <dbReference type="ARBA" id="ARBA00048305"/>
    </source>
</evidence>
<dbReference type="SUPFAM" id="SSF56425">
    <property type="entry name" value="Succinate dehydrogenase/fumarate reductase flavoprotein, catalytic domain"/>
    <property type="match status" value="1"/>
</dbReference>
<keyword evidence="7 12" id="KW-0662">Pyridine nucleotide biosynthesis</keyword>
<evidence type="ECO:0000313" key="15">
    <source>
        <dbReference type="EMBL" id="SDC31680.1"/>
    </source>
</evidence>
<dbReference type="EMBL" id="FMZA01000006">
    <property type="protein sequence ID" value="SDC31680.1"/>
    <property type="molecule type" value="Genomic_DNA"/>
</dbReference>
<dbReference type="Proteomes" id="UP000199387">
    <property type="component" value="Unassembled WGS sequence"/>
</dbReference>
<comment type="similarity">
    <text evidence="3 12">Belongs to the FAD-dependent oxidoreductase 2 family. NadB subfamily.</text>
</comment>
<dbReference type="UniPathway" id="UPA00253">
    <property type="reaction ID" value="UER00326"/>
</dbReference>
<feature type="domain" description="FAD-dependent oxidoreductase 2 FAD-binding" evidence="13">
    <location>
        <begin position="7"/>
        <end position="373"/>
    </location>
</feature>
<dbReference type="InterPro" id="IPR003953">
    <property type="entry name" value="FAD-dep_OxRdtase_2_FAD-bd"/>
</dbReference>
<evidence type="ECO:0000256" key="12">
    <source>
        <dbReference type="RuleBase" id="RU362049"/>
    </source>
</evidence>
<dbReference type="InterPro" id="IPR027477">
    <property type="entry name" value="Succ_DH/fumarate_Rdtase_cat_sf"/>
</dbReference>
<dbReference type="SUPFAM" id="SSF51905">
    <property type="entry name" value="FAD/NAD(P)-binding domain"/>
    <property type="match status" value="1"/>
</dbReference>
<evidence type="ECO:0000256" key="2">
    <source>
        <dbReference type="ARBA" id="ARBA00004950"/>
    </source>
</evidence>
<feature type="domain" description="Fumarate reductase/succinate dehydrogenase flavoprotein-like C-terminal" evidence="14">
    <location>
        <begin position="418"/>
        <end position="500"/>
    </location>
</feature>
<dbReference type="Pfam" id="PF00890">
    <property type="entry name" value="FAD_binding_2"/>
    <property type="match status" value="1"/>
</dbReference>
<dbReference type="FunFam" id="3.90.700.10:FF:000002">
    <property type="entry name" value="L-aspartate oxidase"/>
    <property type="match status" value="1"/>
</dbReference>
<evidence type="ECO:0000256" key="1">
    <source>
        <dbReference type="ARBA" id="ARBA00001974"/>
    </source>
</evidence>
<comment type="subcellular location">
    <subcellularLocation>
        <location evidence="12">Cytoplasm</location>
    </subcellularLocation>
</comment>
<dbReference type="GO" id="GO:0033765">
    <property type="term" value="F:steroid dehydrogenase activity, acting on the CH-CH group of donors"/>
    <property type="evidence" value="ECO:0007669"/>
    <property type="project" value="UniProtKB-ARBA"/>
</dbReference>
<dbReference type="RefSeq" id="WP_091567500.1">
    <property type="nucleotide sequence ID" value="NZ_FMZA01000006.1"/>
</dbReference>
<dbReference type="Pfam" id="PF02910">
    <property type="entry name" value="Succ_DH_flav_C"/>
    <property type="match status" value="1"/>
</dbReference>
<evidence type="ECO:0000313" key="16">
    <source>
        <dbReference type="Proteomes" id="UP000199387"/>
    </source>
</evidence>
<evidence type="ECO:0000259" key="13">
    <source>
        <dbReference type="Pfam" id="PF00890"/>
    </source>
</evidence>
<comment type="cofactor">
    <cofactor evidence="1 12">
        <name>FAD</name>
        <dbReference type="ChEBI" id="CHEBI:57692"/>
    </cofactor>
</comment>
<dbReference type="AlphaFoldDB" id="A0A1G6KKX4"/>
<dbReference type="STRING" id="1236220.SAMN04488112_10637"/>
<reference evidence="15 16" key="1">
    <citation type="submission" date="2016-10" db="EMBL/GenBank/DDBJ databases">
        <authorList>
            <person name="de Groot N.N."/>
        </authorList>
    </citation>
    <scope>NUCLEOTIDE SEQUENCE [LARGE SCALE GENOMIC DNA]</scope>
    <source>
        <strain evidence="15 16">DSM 45514</strain>
    </source>
</reference>
<accession>A0A1G6KKX4</accession>
<dbReference type="NCBIfam" id="TIGR00551">
    <property type="entry name" value="nadB"/>
    <property type="match status" value="1"/>
</dbReference>
<comment type="catalytic activity">
    <reaction evidence="10">
        <text>L-aspartate + O2 = iminosuccinate + H2O2</text>
        <dbReference type="Rhea" id="RHEA:25876"/>
        <dbReference type="ChEBI" id="CHEBI:15379"/>
        <dbReference type="ChEBI" id="CHEBI:16240"/>
        <dbReference type="ChEBI" id="CHEBI:29991"/>
        <dbReference type="ChEBI" id="CHEBI:77875"/>
        <dbReference type="EC" id="1.4.3.16"/>
    </reaction>
    <physiologicalReaction direction="left-to-right" evidence="10">
        <dbReference type="Rhea" id="RHEA:25877"/>
    </physiologicalReaction>
</comment>
<dbReference type="GO" id="GO:0008734">
    <property type="term" value="F:L-aspartate oxidase activity"/>
    <property type="evidence" value="ECO:0007669"/>
    <property type="project" value="UniProtKB-UniRule"/>
</dbReference>
<evidence type="ECO:0000256" key="6">
    <source>
        <dbReference type="ARBA" id="ARBA00022630"/>
    </source>
</evidence>
<evidence type="ECO:0000259" key="14">
    <source>
        <dbReference type="Pfam" id="PF02910"/>
    </source>
</evidence>
<dbReference type="EC" id="1.4.3.16" evidence="4 11"/>
<name>A0A1G6KKX4_9BACL</name>
<keyword evidence="6 12" id="KW-0285">Flavoprotein</keyword>
<keyword evidence="9 12" id="KW-0560">Oxidoreductase</keyword>
<keyword evidence="16" id="KW-1185">Reference proteome</keyword>
<evidence type="ECO:0000256" key="4">
    <source>
        <dbReference type="ARBA" id="ARBA00012173"/>
    </source>
</evidence>
<dbReference type="PANTHER" id="PTHR42716">
    <property type="entry name" value="L-ASPARTATE OXIDASE"/>
    <property type="match status" value="1"/>
</dbReference>
<dbReference type="OrthoDB" id="9806724at2"/>
<dbReference type="PANTHER" id="PTHR42716:SF2">
    <property type="entry name" value="L-ASPARTATE OXIDASE, CHLOROPLASTIC"/>
    <property type="match status" value="1"/>
</dbReference>
<dbReference type="SUPFAM" id="SSF46977">
    <property type="entry name" value="Succinate dehydrogenase/fumarate reductase flavoprotein C-terminal domain"/>
    <property type="match status" value="1"/>
</dbReference>
<proteinExistence type="inferred from homology"/>
<dbReference type="Gene3D" id="3.50.50.60">
    <property type="entry name" value="FAD/NAD(P)-binding domain"/>
    <property type="match status" value="1"/>
</dbReference>
<evidence type="ECO:0000256" key="8">
    <source>
        <dbReference type="ARBA" id="ARBA00022827"/>
    </source>
</evidence>
<dbReference type="InterPro" id="IPR005288">
    <property type="entry name" value="NadB"/>
</dbReference>
<dbReference type="InterPro" id="IPR036188">
    <property type="entry name" value="FAD/NAD-bd_sf"/>
</dbReference>
<dbReference type="GO" id="GO:0005737">
    <property type="term" value="C:cytoplasm"/>
    <property type="evidence" value="ECO:0007669"/>
    <property type="project" value="UniProtKB-SubCell"/>
</dbReference>
<comment type="pathway">
    <text evidence="2 12">Cofactor biosynthesis; NAD(+) biosynthesis; iminoaspartate from L-aspartate (oxidase route): step 1/1.</text>
</comment>
<dbReference type="InterPro" id="IPR037099">
    <property type="entry name" value="Fum_R/Succ_DH_flav-like_C_sf"/>
</dbReference>
<evidence type="ECO:0000256" key="3">
    <source>
        <dbReference type="ARBA" id="ARBA00008562"/>
    </source>
</evidence>
<evidence type="ECO:0000256" key="9">
    <source>
        <dbReference type="ARBA" id="ARBA00023002"/>
    </source>
</evidence>
<protein>
    <recommendedName>
        <fullName evidence="5 11">L-aspartate oxidase</fullName>
        <ecNumber evidence="4 11">1.4.3.16</ecNumber>
    </recommendedName>
</protein>
<evidence type="ECO:0000256" key="7">
    <source>
        <dbReference type="ARBA" id="ARBA00022642"/>
    </source>
</evidence>
<gene>
    <name evidence="15" type="ORF">SAMN04488112_10637</name>
</gene>
<organism evidence="15 16">
    <name type="scientific">Melghirimyces thermohalophilus</name>
    <dbReference type="NCBI Taxonomy" id="1236220"/>
    <lineage>
        <taxon>Bacteria</taxon>
        <taxon>Bacillati</taxon>
        <taxon>Bacillota</taxon>
        <taxon>Bacilli</taxon>
        <taxon>Bacillales</taxon>
        <taxon>Thermoactinomycetaceae</taxon>
        <taxon>Melghirimyces</taxon>
    </lineage>
</organism>
<sequence>MRELETDFAVVGSGLAGLQTAWWLASSGEVLLFTRSGMEAGNSFRAQGGIAAAVGDGDSPDLHRADTLRAGAGLCRPAAVDVLVRGGADAVDDLIGLGAPFDRVGEGWALGKEGSHSVARILHAAGDATGKVLVRTLWSQVEQHPRIHLLPWTRVTGLIAEEGECYGLTAVSGGHPVHCRARAVVLATGGCGQLFRYTTNDPAVTGDGLALASRAGATLADMELVQFHPTALAVEQNPMFLISEALRGEGAVLVNDRGEAFMSRYHDWEDLAPRDVVSRAIDREMRDGRRVYLDARGLKDRFATRFPTIDARCRAYGIQPGNELIPVIPAAHFLMGGVRTDLFGRTSLRRLFAVGEVACTGVHGANRLASNSLLEGAVFARRVAGAAASLPPPTRPAQRVVVPRMCNDEQKETAIIDDLRRIMWEHAGIIRNKEGLLTGLDALTRLRKRVPENGLSCHFMIEVSQMILKSALMREESRGGHYRSDFPEPQTRWTYRRIYIQRGEPVESVATANHGT</sequence>
<evidence type="ECO:0000256" key="5">
    <source>
        <dbReference type="ARBA" id="ARBA00021901"/>
    </source>
</evidence>
<dbReference type="InterPro" id="IPR015939">
    <property type="entry name" value="Fum_Rdtase/Succ_DH_flav-like_C"/>
</dbReference>
<dbReference type="NCBIfam" id="NF005701">
    <property type="entry name" value="PRK07512.1"/>
    <property type="match status" value="1"/>
</dbReference>
<evidence type="ECO:0000256" key="11">
    <source>
        <dbReference type="NCBIfam" id="TIGR00551"/>
    </source>
</evidence>
<keyword evidence="8 12" id="KW-0274">FAD</keyword>
<dbReference type="GO" id="GO:0009435">
    <property type="term" value="P:NAD+ biosynthetic process"/>
    <property type="evidence" value="ECO:0007669"/>
    <property type="project" value="UniProtKB-UniPathway"/>
</dbReference>